<gene>
    <name evidence="1" type="ORF">PRZ48_012659</name>
</gene>
<protein>
    <submittedName>
        <fullName evidence="1">Uncharacterized protein</fullName>
    </submittedName>
</protein>
<reference evidence="1 2" key="1">
    <citation type="journal article" date="2023" name="G3 (Bethesda)">
        <title>A chromosome-level genome assembly of Zasmidium syzygii isolated from banana leaves.</title>
        <authorList>
            <person name="van Westerhoven A.C."/>
            <person name="Mehrabi R."/>
            <person name="Talebi R."/>
            <person name="Steentjes M.B.F."/>
            <person name="Corcolon B."/>
            <person name="Chong P.A."/>
            <person name="Kema G.H.J."/>
            <person name="Seidl M.F."/>
        </authorList>
    </citation>
    <scope>NUCLEOTIDE SEQUENCE [LARGE SCALE GENOMIC DNA]</scope>
    <source>
        <strain evidence="1 2">P124</strain>
    </source>
</reference>
<organism evidence="1 2">
    <name type="scientific">Zasmidium cellare</name>
    <name type="common">Wine cellar mold</name>
    <name type="synonym">Racodium cellare</name>
    <dbReference type="NCBI Taxonomy" id="395010"/>
    <lineage>
        <taxon>Eukaryota</taxon>
        <taxon>Fungi</taxon>
        <taxon>Dikarya</taxon>
        <taxon>Ascomycota</taxon>
        <taxon>Pezizomycotina</taxon>
        <taxon>Dothideomycetes</taxon>
        <taxon>Dothideomycetidae</taxon>
        <taxon>Mycosphaerellales</taxon>
        <taxon>Mycosphaerellaceae</taxon>
        <taxon>Zasmidium</taxon>
    </lineage>
</organism>
<evidence type="ECO:0000313" key="1">
    <source>
        <dbReference type="EMBL" id="KAK4496677.1"/>
    </source>
</evidence>
<dbReference type="EMBL" id="JAXOVC010000010">
    <property type="protein sequence ID" value="KAK4496677.1"/>
    <property type="molecule type" value="Genomic_DNA"/>
</dbReference>
<sequence>MSLKELFLEVHMALKELPFEVDRATQLRWLSWAGSELAKLVRLRSLERFRMPIVVYISSAYSTDDCGAAANNGNGGNPGEGTFYANIIDTANNNAMVGRCVYASTDSTTCTEGIGSGTGEQNVFCYTAQYGTTQC</sequence>
<name>A0ABR0E5H5_ZASCE</name>
<dbReference type="Proteomes" id="UP001305779">
    <property type="component" value="Unassembled WGS sequence"/>
</dbReference>
<proteinExistence type="predicted"/>
<keyword evidence="2" id="KW-1185">Reference proteome</keyword>
<evidence type="ECO:0000313" key="2">
    <source>
        <dbReference type="Proteomes" id="UP001305779"/>
    </source>
</evidence>
<comment type="caution">
    <text evidence="1">The sequence shown here is derived from an EMBL/GenBank/DDBJ whole genome shotgun (WGS) entry which is preliminary data.</text>
</comment>
<accession>A0ABR0E5H5</accession>